<reference evidence="2" key="1">
    <citation type="submission" date="2014-09" db="EMBL/GenBank/DDBJ databases">
        <authorList>
            <person name="Magalhaes I.L.F."/>
            <person name="Oliveira U."/>
            <person name="Santos F.R."/>
            <person name="Vidigal T.H.D.A."/>
            <person name="Brescovit A.D."/>
            <person name="Santos A.J."/>
        </authorList>
    </citation>
    <scope>NUCLEOTIDE SEQUENCE</scope>
    <source>
        <tissue evidence="2">Shoot tissue taken approximately 20 cm above the soil surface</tissue>
    </source>
</reference>
<accession>A0A0A9DIV8</accession>
<keyword evidence="2" id="KW-0131">Cell cycle</keyword>
<organism evidence="2">
    <name type="scientific">Arundo donax</name>
    <name type="common">Giant reed</name>
    <name type="synonym">Donax arundinaceus</name>
    <dbReference type="NCBI Taxonomy" id="35708"/>
    <lineage>
        <taxon>Eukaryota</taxon>
        <taxon>Viridiplantae</taxon>
        <taxon>Streptophyta</taxon>
        <taxon>Embryophyta</taxon>
        <taxon>Tracheophyta</taxon>
        <taxon>Spermatophyta</taxon>
        <taxon>Magnoliopsida</taxon>
        <taxon>Liliopsida</taxon>
        <taxon>Poales</taxon>
        <taxon>Poaceae</taxon>
        <taxon>PACMAD clade</taxon>
        <taxon>Arundinoideae</taxon>
        <taxon>Arundineae</taxon>
        <taxon>Arundo</taxon>
    </lineage>
</organism>
<sequence length="42" mass="4933">MLPKKQKTKARLTTQTTNNSTQKINQKFLLQNTKSIRNQSRD</sequence>
<feature type="compositionally biased region" description="Polar residues" evidence="1">
    <location>
        <begin position="11"/>
        <end position="42"/>
    </location>
</feature>
<reference evidence="2" key="2">
    <citation type="journal article" date="2015" name="Data Brief">
        <title>Shoot transcriptome of the giant reed, Arundo donax.</title>
        <authorList>
            <person name="Barrero R.A."/>
            <person name="Guerrero F.D."/>
            <person name="Moolhuijzen P."/>
            <person name="Goolsby J.A."/>
            <person name="Tidwell J."/>
            <person name="Bellgard S.E."/>
            <person name="Bellgard M.I."/>
        </authorList>
    </citation>
    <scope>NUCLEOTIDE SEQUENCE</scope>
    <source>
        <tissue evidence="2">Shoot tissue taken approximately 20 cm above the soil surface</tissue>
    </source>
</reference>
<feature type="region of interest" description="Disordered" evidence="1">
    <location>
        <begin position="1"/>
        <end position="42"/>
    </location>
</feature>
<proteinExistence type="predicted"/>
<name>A0A0A9DIV8_ARUDO</name>
<protein>
    <submittedName>
        <fullName evidence="2">Cell division cycle protein 20</fullName>
    </submittedName>
</protein>
<dbReference type="AlphaFoldDB" id="A0A0A9DIV8"/>
<dbReference type="EMBL" id="GBRH01214188">
    <property type="protein sequence ID" value="JAD83707.1"/>
    <property type="molecule type" value="Transcribed_RNA"/>
</dbReference>
<evidence type="ECO:0000313" key="2">
    <source>
        <dbReference type="EMBL" id="JAD83707.1"/>
    </source>
</evidence>
<evidence type="ECO:0000256" key="1">
    <source>
        <dbReference type="SAM" id="MobiDB-lite"/>
    </source>
</evidence>
<dbReference type="GO" id="GO:0051301">
    <property type="term" value="P:cell division"/>
    <property type="evidence" value="ECO:0007669"/>
    <property type="project" value="UniProtKB-KW"/>
</dbReference>
<feature type="compositionally biased region" description="Basic residues" evidence="1">
    <location>
        <begin position="1"/>
        <end position="10"/>
    </location>
</feature>
<keyword evidence="2" id="KW-0132">Cell division</keyword>